<evidence type="ECO:0000259" key="1">
    <source>
        <dbReference type="Pfam" id="PF19480"/>
    </source>
</evidence>
<dbReference type="EMBL" id="AECZ01000002">
    <property type="protein sequence ID" value="EFL52733.1"/>
    <property type="molecule type" value="Genomic_DNA"/>
</dbReference>
<dbReference type="Pfam" id="PF19480">
    <property type="entry name" value="DUF6016"/>
    <property type="match status" value="1"/>
</dbReference>
<keyword evidence="3" id="KW-1185">Reference proteome</keyword>
<protein>
    <recommendedName>
        <fullName evidence="1">Cupin fold metalloprotein WbuC cupin domain-containing protein</fullName>
    </recommendedName>
</protein>
<feature type="domain" description="Cupin fold metalloprotein WbuC cupin" evidence="1">
    <location>
        <begin position="28"/>
        <end position="104"/>
    </location>
</feature>
<dbReference type="OrthoDB" id="981227at2"/>
<dbReference type="RefSeq" id="WP_005990541.1">
    <property type="nucleotide sequence ID" value="NZ_AECZ01000002.1"/>
</dbReference>
<dbReference type="InterPro" id="IPR011051">
    <property type="entry name" value="RmlC_Cupin_sf"/>
</dbReference>
<dbReference type="AlphaFoldDB" id="E1JRW4"/>
<dbReference type="InterPro" id="IPR027565">
    <property type="entry name" value="Cupin_WbuC"/>
</dbReference>
<gene>
    <name evidence="2" type="ORF">DesfrDRAFT_0363</name>
</gene>
<comment type="caution">
    <text evidence="2">The sequence shown here is derived from an EMBL/GenBank/DDBJ whole genome shotgun (WGS) entry which is preliminary data.</text>
</comment>
<dbReference type="NCBIfam" id="TIGR04366">
    <property type="entry name" value="cupin_WbuC"/>
    <property type="match status" value="1"/>
</dbReference>
<evidence type="ECO:0000313" key="3">
    <source>
        <dbReference type="Proteomes" id="UP000006250"/>
    </source>
</evidence>
<reference evidence="2 3" key="1">
    <citation type="submission" date="2010-08" db="EMBL/GenBank/DDBJ databases">
        <title>The draft genome of Desulfovibrio fructosovorans JJ.</title>
        <authorList>
            <consortium name="US DOE Joint Genome Institute (JGI-PGF)"/>
            <person name="Lucas S."/>
            <person name="Copeland A."/>
            <person name="Lapidus A."/>
            <person name="Cheng J.-F."/>
            <person name="Bruce D."/>
            <person name="Goodwin L."/>
            <person name="Pitluck S."/>
            <person name="Land M.L."/>
            <person name="Hauser L."/>
            <person name="Chang Y.-J."/>
            <person name="Jeffries C."/>
            <person name="Wall J.D."/>
            <person name="Stahl D.A."/>
            <person name="Arkin A.P."/>
            <person name="Dehal P."/>
            <person name="Stolyar S.M."/>
            <person name="Hazen T.C."/>
            <person name="Woyke T.J."/>
        </authorList>
    </citation>
    <scope>NUCLEOTIDE SEQUENCE [LARGE SCALE GENOMIC DNA]</scope>
    <source>
        <strain evidence="2 3">JJ</strain>
    </source>
</reference>
<dbReference type="CDD" id="cd07005">
    <property type="entry name" value="cupin_WbuC-like"/>
    <property type="match status" value="1"/>
</dbReference>
<dbReference type="SUPFAM" id="SSF51182">
    <property type="entry name" value="RmlC-like cupins"/>
    <property type="match status" value="1"/>
</dbReference>
<name>E1JRW4_SOLFR</name>
<evidence type="ECO:0000313" key="2">
    <source>
        <dbReference type="EMBL" id="EFL52733.1"/>
    </source>
</evidence>
<dbReference type="eggNOG" id="COG0662">
    <property type="taxonomic scope" value="Bacteria"/>
</dbReference>
<dbReference type="Proteomes" id="UP000006250">
    <property type="component" value="Unassembled WGS sequence"/>
</dbReference>
<sequence length="190" mass="20876">MAKPISLNLRRISPLATQSEHDRFAVADAALLAQKARDAAANPRKREIHCFHADNAASLHRMINALQPGTYVRPHRHLDPPKDEAFVLLTGRLGFICFKDDGGFDREDCAILDRDLGTYALDAPAGGWHAILALVPDTTLFEVKPGPYSPASDKDFAPFAPADTDSAALGYLQATEDRFRMLLGLPARDW</sequence>
<accession>E1JRW4</accession>
<organism evidence="2 3">
    <name type="scientific">Solidesulfovibrio fructosivorans JJ]</name>
    <dbReference type="NCBI Taxonomy" id="596151"/>
    <lineage>
        <taxon>Bacteria</taxon>
        <taxon>Pseudomonadati</taxon>
        <taxon>Thermodesulfobacteriota</taxon>
        <taxon>Desulfovibrionia</taxon>
        <taxon>Desulfovibrionales</taxon>
        <taxon>Desulfovibrionaceae</taxon>
        <taxon>Solidesulfovibrio</taxon>
    </lineage>
</organism>
<dbReference type="STRING" id="596151.DesfrDRAFT_0363"/>
<proteinExistence type="predicted"/>
<dbReference type="InterPro" id="IPR046058">
    <property type="entry name" value="WbuC_cupin"/>
</dbReference>